<proteinExistence type="predicted"/>
<reference evidence="1 2" key="1">
    <citation type="submission" date="2018-09" db="EMBL/GenBank/DDBJ databases">
        <title>Genome sequence of Veillonella atypica isolated from periodontal Korean patients.</title>
        <authorList>
            <person name="Lee J.-H."/>
            <person name="Moon J.-H."/>
            <person name="Shin S.-Y."/>
        </authorList>
    </citation>
    <scope>NUCLEOTIDE SEQUENCE [LARGE SCALE GENOMIC DNA]</scope>
    <source>
        <strain evidence="1 2">KHUD_V1</strain>
    </source>
</reference>
<dbReference type="EMBL" id="QXZZ01000028">
    <property type="protein sequence ID" value="RJY50386.1"/>
    <property type="molecule type" value="Genomic_DNA"/>
</dbReference>
<comment type="caution">
    <text evidence="1">The sequence shown here is derived from an EMBL/GenBank/DDBJ whole genome shotgun (WGS) entry which is preliminary data.</text>
</comment>
<accession>A0A3A6WFQ0</accession>
<name>A0A3A6WFQ0_9FIRM</name>
<dbReference type="AlphaFoldDB" id="A0A3A6WFQ0"/>
<gene>
    <name evidence="1" type="ORF">D2965_05870</name>
</gene>
<sequence>MGFKDFAQNDIEKVFINSNEFAEVHNLNGTQCYAVAEGLTDKQHVEIMGQDIDGLIYDTIIVHVAKQDLPEVPEYNQIFRFNGRIMLIQSCEDDMGMLSIVLRGNNS</sequence>
<evidence type="ECO:0000313" key="2">
    <source>
        <dbReference type="Proteomes" id="UP000277803"/>
    </source>
</evidence>
<evidence type="ECO:0000313" key="1">
    <source>
        <dbReference type="EMBL" id="RJY50386.1"/>
    </source>
</evidence>
<organism evidence="1 2">
    <name type="scientific">Veillonella atypica</name>
    <dbReference type="NCBI Taxonomy" id="39777"/>
    <lineage>
        <taxon>Bacteria</taxon>
        <taxon>Bacillati</taxon>
        <taxon>Bacillota</taxon>
        <taxon>Negativicutes</taxon>
        <taxon>Veillonellales</taxon>
        <taxon>Veillonellaceae</taxon>
        <taxon>Veillonella</taxon>
    </lineage>
</organism>
<protein>
    <submittedName>
        <fullName evidence="1">Uncharacterized protein</fullName>
    </submittedName>
</protein>
<dbReference type="RefSeq" id="WP_119982604.1">
    <property type="nucleotide sequence ID" value="NZ_QXZZ01000028.1"/>
</dbReference>
<dbReference type="Proteomes" id="UP000277803">
    <property type="component" value="Unassembled WGS sequence"/>
</dbReference>